<evidence type="ECO:0000313" key="3">
    <source>
        <dbReference type="Proteomes" id="UP001242480"/>
    </source>
</evidence>
<dbReference type="PANTHER" id="PTHR46211">
    <property type="entry name" value="GLYCEROPHOSPHORYL DIESTER PHOSPHODIESTERASE"/>
    <property type="match status" value="1"/>
</dbReference>
<dbReference type="GO" id="GO:0008889">
    <property type="term" value="F:glycerophosphodiester phosphodiesterase activity"/>
    <property type="evidence" value="ECO:0007669"/>
    <property type="project" value="UniProtKB-EC"/>
</dbReference>
<reference evidence="2 3" key="1">
    <citation type="submission" date="2023-07" db="EMBL/GenBank/DDBJ databases">
        <title>Genomic Encyclopedia of Type Strains, Phase IV (KMG-IV): sequencing the most valuable type-strain genomes for metagenomic binning, comparative biology and taxonomic classification.</title>
        <authorList>
            <person name="Goeker M."/>
        </authorList>
    </citation>
    <scope>NUCLEOTIDE SEQUENCE [LARGE SCALE GENOMIC DNA]</scope>
    <source>
        <strain evidence="2 3">DSM 19619</strain>
    </source>
</reference>
<dbReference type="InterPro" id="IPR017946">
    <property type="entry name" value="PLC-like_Pdiesterase_TIM-brl"/>
</dbReference>
<accession>A0ABU0J416</accession>
<dbReference type="SUPFAM" id="SSF51695">
    <property type="entry name" value="PLC-like phosphodiesterases"/>
    <property type="match status" value="1"/>
</dbReference>
<dbReference type="PROSITE" id="PS51704">
    <property type="entry name" value="GP_PDE"/>
    <property type="match status" value="1"/>
</dbReference>
<evidence type="ECO:0000313" key="2">
    <source>
        <dbReference type="EMBL" id="MDQ0469015.1"/>
    </source>
</evidence>
<dbReference type="Pfam" id="PF03009">
    <property type="entry name" value="GDPD"/>
    <property type="match status" value="1"/>
</dbReference>
<dbReference type="EC" id="3.1.4.46" evidence="2"/>
<keyword evidence="2" id="KW-0378">Hydrolase</keyword>
<dbReference type="Gene3D" id="3.20.20.190">
    <property type="entry name" value="Phosphatidylinositol (PI) phosphodiesterase"/>
    <property type="match status" value="1"/>
</dbReference>
<dbReference type="Proteomes" id="UP001242480">
    <property type="component" value="Unassembled WGS sequence"/>
</dbReference>
<comment type="caution">
    <text evidence="2">The sequence shown here is derived from an EMBL/GenBank/DDBJ whole genome shotgun (WGS) entry which is preliminary data.</text>
</comment>
<dbReference type="PANTHER" id="PTHR46211:SF1">
    <property type="entry name" value="GLYCEROPHOSPHODIESTER PHOSPHODIESTERASE, CYTOPLASMIC"/>
    <property type="match status" value="1"/>
</dbReference>
<dbReference type="InterPro" id="IPR030395">
    <property type="entry name" value="GP_PDE_dom"/>
</dbReference>
<protein>
    <submittedName>
        <fullName evidence="2">Glycerophosphoryl diester phosphodiesterase</fullName>
        <ecNumber evidence="2">3.1.4.46</ecNumber>
    </submittedName>
</protein>
<proteinExistence type="predicted"/>
<gene>
    <name evidence="2" type="ORF">QO011_002026</name>
</gene>
<keyword evidence="3" id="KW-1185">Reference proteome</keyword>
<name>A0ABU0J416_9HYPH</name>
<dbReference type="EMBL" id="JAUSVX010000003">
    <property type="protein sequence ID" value="MDQ0469015.1"/>
    <property type="molecule type" value="Genomic_DNA"/>
</dbReference>
<feature type="domain" description="GP-PDE" evidence="1">
    <location>
        <begin position="7"/>
        <end position="246"/>
    </location>
</feature>
<sequence length="246" mass="27170">MVDWIAARPVAHRGLHDAAAGVIENTAAAFQAAVDGGYAMECDVQISADGEAMVFHDDTLDRLMRASGRVDAYPAAALRALPMKAGRDGMITLGELCDLVGGRSPLIVEVKASWSRDRRLEQRVAAVLKAYAGPVAVMSFDPWSAAAFRTLAPNLPRGVVQESLYDDPEWSMLTPGRKWALGSLLHLPWSRPHFLAWYVRDLHHRAPRLARRLLGLPMLTWTVRTPQDQARAALYADQMIFEGFRA</sequence>
<organism evidence="2 3">
    <name type="scientific">Labrys wisconsinensis</name>
    <dbReference type="NCBI Taxonomy" id="425677"/>
    <lineage>
        <taxon>Bacteria</taxon>
        <taxon>Pseudomonadati</taxon>
        <taxon>Pseudomonadota</taxon>
        <taxon>Alphaproteobacteria</taxon>
        <taxon>Hyphomicrobiales</taxon>
        <taxon>Xanthobacteraceae</taxon>
        <taxon>Labrys</taxon>
    </lineage>
</organism>
<evidence type="ECO:0000259" key="1">
    <source>
        <dbReference type="PROSITE" id="PS51704"/>
    </source>
</evidence>